<feature type="region of interest" description="Disordered" evidence="5">
    <location>
        <begin position="105"/>
        <end position="131"/>
    </location>
</feature>
<organism evidence="8 9">
    <name type="scientific">Sinanodonta woodiana</name>
    <name type="common">Chinese pond mussel</name>
    <name type="synonym">Anodonta woodiana</name>
    <dbReference type="NCBI Taxonomy" id="1069815"/>
    <lineage>
        <taxon>Eukaryota</taxon>
        <taxon>Metazoa</taxon>
        <taxon>Spiralia</taxon>
        <taxon>Lophotrochozoa</taxon>
        <taxon>Mollusca</taxon>
        <taxon>Bivalvia</taxon>
        <taxon>Autobranchia</taxon>
        <taxon>Heteroconchia</taxon>
        <taxon>Palaeoheterodonta</taxon>
        <taxon>Unionida</taxon>
        <taxon>Unionoidea</taxon>
        <taxon>Unionidae</taxon>
        <taxon>Unioninae</taxon>
        <taxon>Sinanodonta</taxon>
    </lineage>
</organism>
<dbReference type="EMBL" id="JBJQND010000001">
    <property type="protein sequence ID" value="KAL3891621.1"/>
    <property type="molecule type" value="Genomic_DNA"/>
</dbReference>
<evidence type="ECO:0000256" key="5">
    <source>
        <dbReference type="SAM" id="MobiDB-lite"/>
    </source>
</evidence>
<dbReference type="Pfam" id="PF01476">
    <property type="entry name" value="LysM"/>
    <property type="match status" value="1"/>
</dbReference>
<feature type="domain" description="LysM" evidence="6">
    <location>
        <begin position="133"/>
        <end position="176"/>
    </location>
</feature>
<evidence type="ECO:0000256" key="2">
    <source>
        <dbReference type="ARBA" id="ARBA00009540"/>
    </source>
</evidence>
<evidence type="ECO:0000313" key="9">
    <source>
        <dbReference type="Proteomes" id="UP001634394"/>
    </source>
</evidence>
<reference evidence="8 9" key="1">
    <citation type="submission" date="2024-11" db="EMBL/GenBank/DDBJ databases">
        <title>Chromosome-level genome assembly of the freshwater bivalve Anodonta woodiana.</title>
        <authorList>
            <person name="Chen X."/>
        </authorList>
    </citation>
    <scope>NUCLEOTIDE SEQUENCE [LARGE SCALE GENOMIC DNA]</scope>
    <source>
        <strain evidence="8">MN2024</strain>
        <tissue evidence="8">Gills</tissue>
    </source>
</reference>
<feature type="domain" description="TLDc" evidence="7">
    <location>
        <begin position="861"/>
        <end position="1022"/>
    </location>
</feature>
<comment type="caution">
    <text evidence="8">The sequence shown here is derived from an EMBL/GenBank/DDBJ whole genome shotgun (WGS) entry which is preliminary data.</text>
</comment>
<feature type="compositionally biased region" description="Low complexity" evidence="5">
    <location>
        <begin position="195"/>
        <end position="215"/>
    </location>
</feature>
<feature type="compositionally biased region" description="Polar residues" evidence="5">
    <location>
        <begin position="245"/>
        <end position="254"/>
    </location>
</feature>
<feature type="region of interest" description="Disordered" evidence="5">
    <location>
        <begin position="367"/>
        <end position="388"/>
    </location>
</feature>
<dbReference type="PROSITE" id="PS51886">
    <property type="entry name" value="TLDC"/>
    <property type="match status" value="1"/>
</dbReference>
<accession>A0ABD3XZI3</accession>
<dbReference type="CDD" id="cd00118">
    <property type="entry name" value="LysM"/>
    <property type="match status" value="1"/>
</dbReference>
<dbReference type="PANTHER" id="PTHR23354:SF62">
    <property type="entry name" value="MUSTARD, ISOFORM V"/>
    <property type="match status" value="1"/>
</dbReference>
<dbReference type="PANTHER" id="PTHR23354">
    <property type="entry name" value="NUCLEOLAR PROTEIN 7/ESTROGEN RECEPTOR COACTIVATOR-RELATED"/>
    <property type="match status" value="1"/>
</dbReference>
<dbReference type="SMART" id="SM00257">
    <property type="entry name" value="LysM"/>
    <property type="match status" value="1"/>
</dbReference>
<protein>
    <recommendedName>
        <fullName evidence="4">Oxidation resistance protein 1</fullName>
    </recommendedName>
</protein>
<feature type="region of interest" description="Disordered" evidence="5">
    <location>
        <begin position="232"/>
        <end position="257"/>
    </location>
</feature>
<dbReference type="SMART" id="SM00584">
    <property type="entry name" value="TLDc"/>
    <property type="match status" value="1"/>
</dbReference>
<keyword evidence="9" id="KW-1185">Reference proteome</keyword>
<gene>
    <name evidence="8" type="ORF">ACJMK2_003875</name>
</gene>
<dbReference type="Proteomes" id="UP001634394">
    <property type="component" value="Unassembled WGS sequence"/>
</dbReference>
<dbReference type="AlphaFoldDB" id="A0ABD3XZI3"/>
<feature type="region of interest" description="Disordered" evidence="5">
    <location>
        <begin position="662"/>
        <end position="690"/>
    </location>
</feature>
<proteinExistence type="inferred from homology"/>
<dbReference type="SUPFAM" id="SSF54106">
    <property type="entry name" value="LysM domain"/>
    <property type="match status" value="1"/>
</dbReference>
<dbReference type="Gene3D" id="3.10.350.10">
    <property type="entry name" value="LysM domain"/>
    <property type="match status" value="1"/>
</dbReference>
<evidence type="ECO:0000259" key="6">
    <source>
        <dbReference type="PROSITE" id="PS51782"/>
    </source>
</evidence>
<evidence type="ECO:0000256" key="1">
    <source>
        <dbReference type="ARBA" id="ARBA00004173"/>
    </source>
</evidence>
<evidence type="ECO:0000256" key="3">
    <source>
        <dbReference type="ARBA" id="ARBA00023128"/>
    </source>
</evidence>
<feature type="region of interest" description="Disordered" evidence="5">
    <location>
        <begin position="191"/>
        <end position="220"/>
    </location>
</feature>
<dbReference type="GO" id="GO:0005739">
    <property type="term" value="C:mitochondrion"/>
    <property type="evidence" value="ECO:0007669"/>
    <property type="project" value="UniProtKB-SubCell"/>
</dbReference>
<feature type="region of interest" description="Disordered" evidence="5">
    <location>
        <begin position="532"/>
        <end position="561"/>
    </location>
</feature>
<name>A0ABD3XZI3_SINWO</name>
<dbReference type="InterPro" id="IPR036779">
    <property type="entry name" value="LysM_dom_sf"/>
</dbReference>
<dbReference type="InterPro" id="IPR018392">
    <property type="entry name" value="LysM"/>
</dbReference>
<evidence type="ECO:0000259" key="7">
    <source>
        <dbReference type="PROSITE" id="PS51886"/>
    </source>
</evidence>
<dbReference type="Pfam" id="PF07534">
    <property type="entry name" value="TLD"/>
    <property type="match status" value="1"/>
</dbReference>
<comment type="subcellular location">
    <subcellularLocation>
        <location evidence="1">Mitochondrion</location>
    </subcellularLocation>
</comment>
<feature type="region of interest" description="Disordered" evidence="5">
    <location>
        <begin position="607"/>
        <end position="637"/>
    </location>
</feature>
<evidence type="ECO:0000256" key="4">
    <source>
        <dbReference type="ARBA" id="ARBA00040604"/>
    </source>
</evidence>
<comment type="similarity">
    <text evidence="2">Belongs to the OXR1 family.</text>
</comment>
<keyword evidence="3" id="KW-0496">Mitochondrion</keyword>
<feature type="compositionally biased region" description="Polar residues" evidence="5">
    <location>
        <begin position="534"/>
        <end position="555"/>
    </location>
</feature>
<sequence length="1024" mass="113447">MSRKSITSRAFDKLSALRDQARSWYFGLRSGSERSSKKHTKSDLGDSIGAEGGSWETVDVKQPTIHRRSQDELCTDGQIHSQIHSRNGKQDKRTQSVFYIEEPETPEKVETVQSEITMTQDKKGKKTQPEGTFEYTTQDHDTLESIAAHYDVTPSELTKINKLSSRFIYPGQVLYIPDKDFVAGIVTAQQESRHASTSSNHSVSSMPGSRSSPSPVAKRPTMDVPMVKMADRPPAVVPGHAERQTPVSSPTSPSAFKLPGRLTVEEVRELDQECQEKFIKLNVKYITDGQGVVSGVLLVTPNAVMFDPNVSDPLVIEHGSEKYGVIAPMDMIISAAMYHDIAAMMMKGQKKEDGTLYPKPQIYHDKSCPLNKSKHHHTHQASQPAVDPTECVENSIADSKQSETVESQLSLSGSACSCSVSTKEGGNTDEEDSMKNLEDVFNKSEAETSGANEAVSLMMDAGKIELLNSLDLKMTAGSEDQSGLVLDQHVPAEKVLKLDSVTLPTNTGCDTIHVDNPSIEKLQFEAETIEIEPRTSQTNEIASGTPSLESANKTTSDSDEKAGMQIGNIVYLPVEDCTGQVTLKGAEQTQKSLDGLSSEDFQQKMSLDQPHVDGTPKSGEIPIPKKRSTSTSSLGSFSSLTASPHLSAFVNYATGLFRSSPDDKTKDIQDVCSSEETKGNIDTSSSGRKAESTVEVESAVKVEDKPGLFKSFDKFLPRPAASYEDLPLYLCLHMGKPINKEVFSPTPIESYSKKRKKAEYWFSIPREKVDPLYAFFVQWSPDIYGDEEDIDPEKRGFVVIDEMEDSLSSPIEELDALDEHFGPNSNFHKDWEVISKAEASKRRTITLEEPIPLPELIGKSAVLDTFHVTEINSHLPPRTVGYPWTLIYSTDKHGFSLKTLYRSMQGLDSPILLVVKDTDDKVFGAMTSCSLKMSDYFYGTGESFLYTFYPEFRVFRWSGENNFFIKGNQESLAIGAGRGVYGLWFDGDLYHGRNNRCETYDNDPLTTQEDFVVKALEAWAFLSY</sequence>
<dbReference type="InterPro" id="IPR006571">
    <property type="entry name" value="TLDc_dom"/>
</dbReference>
<feature type="compositionally biased region" description="Basic and acidic residues" evidence="5">
    <location>
        <begin position="662"/>
        <end position="679"/>
    </location>
</feature>
<feature type="region of interest" description="Disordered" evidence="5">
    <location>
        <begin position="28"/>
        <end position="74"/>
    </location>
</feature>
<dbReference type="PROSITE" id="PS51782">
    <property type="entry name" value="LYSM"/>
    <property type="match status" value="1"/>
</dbReference>
<evidence type="ECO:0000313" key="8">
    <source>
        <dbReference type="EMBL" id="KAL3891621.1"/>
    </source>
</evidence>